<feature type="signal peptide" evidence="2">
    <location>
        <begin position="1"/>
        <end position="29"/>
    </location>
</feature>
<dbReference type="AlphaFoldDB" id="A0A1I6K693"/>
<dbReference type="InterPro" id="IPR029058">
    <property type="entry name" value="AB_hydrolase_fold"/>
</dbReference>
<evidence type="ECO:0000313" key="5">
    <source>
        <dbReference type="Proteomes" id="UP000199659"/>
    </source>
</evidence>
<dbReference type="EMBL" id="FOYZ01000008">
    <property type="protein sequence ID" value="SFR86360.1"/>
    <property type="molecule type" value="Genomic_DNA"/>
</dbReference>
<dbReference type="InterPro" id="IPR001375">
    <property type="entry name" value="Peptidase_S9_cat"/>
</dbReference>
<dbReference type="OrthoDB" id="9776685at2"/>
<dbReference type="GO" id="GO:0006508">
    <property type="term" value="P:proteolysis"/>
    <property type="evidence" value="ECO:0007669"/>
    <property type="project" value="InterPro"/>
</dbReference>
<evidence type="ECO:0000256" key="2">
    <source>
        <dbReference type="SAM" id="SignalP"/>
    </source>
</evidence>
<dbReference type="SMART" id="SM00637">
    <property type="entry name" value="CBD_II"/>
    <property type="match status" value="1"/>
</dbReference>
<dbReference type="RefSeq" id="WP_092560717.1">
    <property type="nucleotide sequence ID" value="NZ_FOYZ01000008.1"/>
</dbReference>
<dbReference type="GO" id="GO:0005975">
    <property type="term" value="P:carbohydrate metabolic process"/>
    <property type="evidence" value="ECO:0007669"/>
    <property type="project" value="InterPro"/>
</dbReference>
<evidence type="ECO:0000313" key="4">
    <source>
        <dbReference type="EMBL" id="SFR86360.1"/>
    </source>
</evidence>
<evidence type="ECO:0000259" key="3">
    <source>
        <dbReference type="PROSITE" id="PS51173"/>
    </source>
</evidence>
<reference evidence="4 5" key="1">
    <citation type="submission" date="2016-10" db="EMBL/GenBank/DDBJ databases">
        <authorList>
            <person name="de Groot N.N."/>
        </authorList>
    </citation>
    <scope>NUCLEOTIDE SEQUENCE [LARGE SCALE GENOMIC DNA]</scope>
    <source>
        <strain evidence="4 5">743A</strain>
    </source>
</reference>
<dbReference type="Pfam" id="PF00553">
    <property type="entry name" value="CBM_2"/>
    <property type="match status" value="1"/>
</dbReference>
<keyword evidence="5" id="KW-1185">Reference proteome</keyword>
<dbReference type="Gene3D" id="3.40.50.1820">
    <property type="entry name" value="alpha/beta hydrolase"/>
    <property type="match status" value="1"/>
</dbReference>
<sequence>MKKRFITMLLFSFLFLSSFLINSPAKLSAQSTNEINNVVKLSWDSGFVGELQVTNTGTEPIEEWKLQFDFSGEITGLWCGSITSHEDNHYVVSCMDWNNVINPGETVTVGFVTSTTDNSDGITNISLTDIIDELNQQDLEWQNYSNYLDYQAYQKSFADFFITFYSKFESANPHRIGYQLIEKNPVSKFTSSTYQNVTIPTSDGLSLKGLFFPVENPKGTLVVAHGRATNMHWTIQNVQFLIDNGYQVLLYNARFWNYYNTPEAYAPASYGCDIKDVKSAADYLKTRTDVDASKIGVYGFSAGANKAIVAGGLYDEFKVLVVDGASCFPFFTENDGVYSSMLPPNWFDVRDSIIDLFTQKYNITEDEMKQYDYDIRMDSLTKPVILLQGMNDPYVSLAETQKFYNMADGPKEMYTFENAAHCDAVFTADKDAYETAVISFLDNYLQ</sequence>
<name>A0A1I6K693_9FIRM</name>
<dbReference type="InterPro" id="IPR050261">
    <property type="entry name" value="FrsA_esterase"/>
</dbReference>
<dbReference type="SUPFAM" id="SSF53474">
    <property type="entry name" value="alpha/beta-Hydrolases"/>
    <property type="match status" value="1"/>
</dbReference>
<dbReference type="SUPFAM" id="SSF49384">
    <property type="entry name" value="Carbohydrate-binding domain"/>
    <property type="match status" value="1"/>
</dbReference>
<gene>
    <name evidence="4" type="ORF">SAMN05661086_02200</name>
</gene>
<feature type="chain" id="PRO_5039146253" evidence="2">
    <location>
        <begin position="30"/>
        <end position="446"/>
    </location>
</feature>
<dbReference type="Gene3D" id="2.60.40.290">
    <property type="match status" value="1"/>
</dbReference>
<organism evidence="4 5">
    <name type="scientific">Anaeromicropila populeti</name>
    <dbReference type="NCBI Taxonomy" id="37658"/>
    <lineage>
        <taxon>Bacteria</taxon>
        <taxon>Bacillati</taxon>
        <taxon>Bacillota</taxon>
        <taxon>Clostridia</taxon>
        <taxon>Lachnospirales</taxon>
        <taxon>Lachnospiraceae</taxon>
        <taxon>Anaeromicropila</taxon>
    </lineage>
</organism>
<accession>A0A1I6K693</accession>
<dbReference type="GO" id="GO:0030247">
    <property type="term" value="F:polysaccharide binding"/>
    <property type="evidence" value="ECO:0007669"/>
    <property type="project" value="UniProtKB-UniRule"/>
</dbReference>
<keyword evidence="1 4" id="KW-0378">Hydrolase</keyword>
<dbReference type="GO" id="GO:0052689">
    <property type="term" value="F:carboxylic ester hydrolase activity"/>
    <property type="evidence" value="ECO:0007669"/>
    <property type="project" value="UniProtKB-ARBA"/>
</dbReference>
<dbReference type="GO" id="GO:0008236">
    <property type="term" value="F:serine-type peptidase activity"/>
    <property type="evidence" value="ECO:0007669"/>
    <property type="project" value="InterPro"/>
</dbReference>
<dbReference type="InterPro" id="IPR001919">
    <property type="entry name" value="CBD2"/>
</dbReference>
<proteinExistence type="predicted"/>
<dbReference type="PANTHER" id="PTHR22946">
    <property type="entry name" value="DIENELACTONE HYDROLASE DOMAIN-CONTAINING PROTEIN-RELATED"/>
    <property type="match status" value="1"/>
</dbReference>
<dbReference type="InterPro" id="IPR008965">
    <property type="entry name" value="CBM2/CBM3_carb-bd_dom_sf"/>
</dbReference>
<protein>
    <submittedName>
        <fullName evidence="4">Alpha/beta hydrolase family protein</fullName>
    </submittedName>
</protein>
<feature type="domain" description="CBM2" evidence="3">
    <location>
        <begin position="24"/>
        <end position="135"/>
    </location>
</feature>
<dbReference type="Pfam" id="PF00326">
    <property type="entry name" value="Peptidase_S9"/>
    <property type="match status" value="1"/>
</dbReference>
<keyword evidence="2" id="KW-0732">Signal</keyword>
<evidence type="ECO:0000256" key="1">
    <source>
        <dbReference type="ARBA" id="ARBA00022801"/>
    </source>
</evidence>
<dbReference type="PROSITE" id="PS51173">
    <property type="entry name" value="CBM2"/>
    <property type="match status" value="1"/>
</dbReference>
<dbReference type="STRING" id="37658.SAMN05661086_02200"/>
<dbReference type="GO" id="GO:0004553">
    <property type="term" value="F:hydrolase activity, hydrolyzing O-glycosyl compounds"/>
    <property type="evidence" value="ECO:0007669"/>
    <property type="project" value="InterPro"/>
</dbReference>
<dbReference type="InterPro" id="IPR012291">
    <property type="entry name" value="CBM2_carb-bd_dom_sf"/>
</dbReference>
<dbReference type="Proteomes" id="UP000199659">
    <property type="component" value="Unassembled WGS sequence"/>
</dbReference>
<dbReference type="PANTHER" id="PTHR22946:SF9">
    <property type="entry name" value="POLYKETIDE TRANSFERASE AF380"/>
    <property type="match status" value="1"/>
</dbReference>